<proteinExistence type="inferred from homology"/>
<evidence type="ECO:0000256" key="1">
    <source>
        <dbReference type="ARBA" id="ARBA00004801"/>
    </source>
</evidence>
<dbReference type="InterPro" id="IPR029056">
    <property type="entry name" value="Ribokinase-like"/>
</dbReference>
<evidence type="ECO:0000313" key="15">
    <source>
        <dbReference type="EMBL" id="CAH0589279.1"/>
    </source>
</evidence>
<feature type="domain" description="Carbohydrate kinase PfkB" evidence="14">
    <location>
        <begin position="42"/>
        <end position="349"/>
    </location>
</feature>
<dbReference type="GO" id="GO:0005634">
    <property type="term" value="C:nucleus"/>
    <property type="evidence" value="ECO:0007669"/>
    <property type="project" value="UniProtKB-SubCell"/>
</dbReference>
<keyword evidence="13" id="KW-0539">Nucleus</keyword>
<dbReference type="Proteomes" id="UP001154114">
    <property type="component" value="Chromosome 17"/>
</dbReference>
<dbReference type="PRINTS" id="PR00989">
    <property type="entry name" value="ADENOKINASE"/>
</dbReference>
<evidence type="ECO:0000256" key="12">
    <source>
        <dbReference type="PIRSR" id="PIRSR601805-1"/>
    </source>
</evidence>
<dbReference type="InterPro" id="IPR001805">
    <property type="entry name" value="Adenokinase"/>
</dbReference>
<keyword evidence="8 13" id="KW-0067">ATP-binding</keyword>
<comment type="function">
    <text evidence="13">ATP dependent phosphorylation of adenosine and other related nucleoside analogs to monophosphate derivatives.</text>
</comment>
<dbReference type="PROSITE" id="PS00584">
    <property type="entry name" value="PFKB_KINASES_2"/>
    <property type="match status" value="1"/>
</dbReference>
<evidence type="ECO:0000256" key="9">
    <source>
        <dbReference type="ARBA" id="ARBA00022842"/>
    </source>
</evidence>
<evidence type="ECO:0000313" key="16">
    <source>
        <dbReference type="Proteomes" id="UP001154114"/>
    </source>
</evidence>
<dbReference type="GO" id="GO:0044209">
    <property type="term" value="P:AMP salvage"/>
    <property type="evidence" value="ECO:0007669"/>
    <property type="project" value="UniProtKB-UniRule"/>
</dbReference>
<dbReference type="SUPFAM" id="SSF53613">
    <property type="entry name" value="Ribokinase-like"/>
    <property type="match status" value="1"/>
</dbReference>
<keyword evidence="9 13" id="KW-0460">Magnesium</keyword>
<protein>
    <recommendedName>
        <fullName evidence="11 13">Adenosine kinase</fullName>
        <shortName evidence="13">AK</shortName>
        <ecNumber evidence="3 13">2.7.1.20</ecNumber>
    </recommendedName>
    <alternativeName>
        <fullName evidence="13">Adenosine 5'-phosphotransferase</fullName>
    </alternativeName>
</protein>
<comment type="pathway">
    <text evidence="1 13">Purine metabolism; AMP biosynthesis via salvage pathway; AMP from adenosine: step 1/1.</text>
</comment>
<dbReference type="CDD" id="cd01168">
    <property type="entry name" value="adenosine_kinase"/>
    <property type="match status" value="1"/>
</dbReference>
<evidence type="ECO:0000256" key="11">
    <source>
        <dbReference type="ARBA" id="ARBA00068771"/>
    </source>
</evidence>
<accession>A0A9P0FVI8</accession>
<keyword evidence="16" id="KW-1185">Reference proteome</keyword>
<evidence type="ECO:0000256" key="3">
    <source>
        <dbReference type="ARBA" id="ARBA00012119"/>
    </source>
</evidence>
<dbReference type="EMBL" id="LR824020">
    <property type="protein sequence ID" value="CAH0589279.1"/>
    <property type="molecule type" value="Genomic_DNA"/>
</dbReference>
<evidence type="ECO:0000256" key="6">
    <source>
        <dbReference type="ARBA" id="ARBA00022741"/>
    </source>
</evidence>
<comment type="similarity">
    <text evidence="2 13">Belongs to the carbohydrate kinase PfkB family.</text>
</comment>
<dbReference type="FunFam" id="3.30.1110.10:FF:000001">
    <property type="entry name" value="Adenosine kinase a"/>
    <property type="match status" value="1"/>
</dbReference>
<dbReference type="Pfam" id="PF00294">
    <property type="entry name" value="PfkB"/>
    <property type="match status" value="1"/>
</dbReference>
<feature type="active site" description="Proton acceptor" evidence="12">
    <location>
        <position position="311"/>
    </location>
</feature>
<organism evidence="15 16">
    <name type="scientific">Chrysodeixis includens</name>
    <name type="common">Soybean looper</name>
    <name type="synonym">Pseudoplusia includens</name>
    <dbReference type="NCBI Taxonomy" id="689277"/>
    <lineage>
        <taxon>Eukaryota</taxon>
        <taxon>Metazoa</taxon>
        <taxon>Ecdysozoa</taxon>
        <taxon>Arthropoda</taxon>
        <taxon>Hexapoda</taxon>
        <taxon>Insecta</taxon>
        <taxon>Pterygota</taxon>
        <taxon>Neoptera</taxon>
        <taxon>Endopterygota</taxon>
        <taxon>Lepidoptera</taxon>
        <taxon>Glossata</taxon>
        <taxon>Ditrysia</taxon>
        <taxon>Noctuoidea</taxon>
        <taxon>Noctuidae</taxon>
        <taxon>Plusiinae</taxon>
        <taxon>Chrysodeixis</taxon>
    </lineage>
</organism>
<evidence type="ECO:0000256" key="4">
    <source>
        <dbReference type="ARBA" id="ARBA00022679"/>
    </source>
</evidence>
<evidence type="ECO:0000256" key="7">
    <source>
        <dbReference type="ARBA" id="ARBA00022777"/>
    </source>
</evidence>
<evidence type="ECO:0000256" key="5">
    <source>
        <dbReference type="ARBA" id="ARBA00022726"/>
    </source>
</evidence>
<comment type="catalytic activity">
    <reaction evidence="10 13">
        <text>adenosine + ATP = AMP + ADP + H(+)</text>
        <dbReference type="Rhea" id="RHEA:20824"/>
        <dbReference type="ChEBI" id="CHEBI:15378"/>
        <dbReference type="ChEBI" id="CHEBI:16335"/>
        <dbReference type="ChEBI" id="CHEBI:30616"/>
        <dbReference type="ChEBI" id="CHEBI:456215"/>
        <dbReference type="ChEBI" id="CHEBI:456216"/>
        <dbReference type="EC" id="2.7.1.20"/>
    </reaction>
</comment>
<dbReference type="EC" id="2.7.1.20" evidence="3 13"/>
<reference evidence="15" key="1">
    <citation type="submission" date="2021-12" db="EMBL/GenBank/DDBJ databases">
        <authorList>
            <person name="King R."/>
        </authorList>
    </citation>
    <scope>NUCLEOTIDE SEQUENCE</scope>
</reference>
<dbReference type="Gene3D" id="3.40.1190.20">
    <property type="match status" value="1"/>
</dbReference>
<evidence type="ECO:0000256" key="10">
    <source>
        <dbReference type="ARBA" id="ARBA00051362"/>
    </source>
</evidence>
<dbReference type="GO" id="GO:0005524">
    <property type="term" value="F:ATP binding"/>
    <property type="evidence" value="ECO:0007669"/>
    <property type="project" value="UniProtKB-UniRule"/>
</dbReference>
<dbReference type="GO" id="GO:0006166">
    <property type="term" value="P:purine ribonucleoside salvage"/>
    <property type="evidence" value="ECO:0007669"/>
    <property type="project" value="UniProtKB-KW"/>
</dbReference>
<keyword evidence="5 13" id="KW-0660">Purine salvage</keyword>
<dbReference type="GO" id="GO:0006144">
    <property type="term" value="P:purine nucleobase metabolic process"/>
    <property type="evidence" value="ECO:0007669"/>
    <property type="project" value="TreeGrafter"/>
</dbReference>
<dbReference type="PANTHER" id="PTHR45769:SF3">
    <property type="entry name" value="ADENOSINE KINASE"/>
    <property type="match status" value="1"/>
</dbReference>
<dbReference type="PANTHER" id="PTHR45769">
    <property type="entry name" value="ADENOSINE KINASE"/>
    <property type="match status" value="1"/>
</dbReference>
<dbReference type="GO" id="GO:0005829">
    <property type="term" value="C:cytosol"/>
    <property type="evidence" value="ECO:0007669"/>
    <property type="project" value="TreeGrafter"/>
</dbReference>
<comment type="cofactor">
    <cofactor evidence="13">
        <name>Mg(2+)</name>
        <dbReference type="ChEBI" id="CHEBI:18420"/>
    </cofactor>
    <text evidence="13">Binds 3 Mg(2+) ions per subunit.</text>
</comment>
<dbReference type="OrthoDB" id="432447at2759"/>
<comment type="subunit">
    <text evidence="13">Monomer.</text>
</comment>
<keyword evidence="4 13" id="KW-0808">Transferase</keyword>
<name>A0A9P0FVI8_CHRIL</name>
<evidence type="ECO:0000256" key="13">
    <source>
        <dbReference type="RuleBase" id="RU368116"/>
    </source>
</evidence>
<evidence type="ECO:0000256" key="2">
    <source>
        <dbReference type="ARBA" id="ARBA00010688"/>
    </source>
</evidence>
<keyword evidence="7 13" id="KW-0418">Kinase</keyword>
<evidence type="ECO:0000259" key="14">
    <source>
        <dbReference type="Pfam" id="PF00294"/>
    </source>
</evidence>
<gene>
    <name evidence="15" type="ORF">CINC_LOCUS4461</name>
</gene>
<dbReference type="InterPro" id="IPR002173">
    <property type="entry name" value="Carboh/pur_kinase_PfkB_CS"/>
</dbReference>
<dbReference type="FunFam" id="3.40.1190.20:FF:000076">
    <property type="entry name" value="Adenosine kinase"/>
    <property type="match status" value="1"/>
</dbReference>
<sequence>MLWQVNIFCRSPCVGCCVPESLLLGVGNPLLDISAVVDESMLKKYDLKANDAIMAEEKHKPLYHELMEKFNADYIAGGSVQNSLRVVQWLIKKPKVCTYFGCVGDDKFANILKEKASSDGVNVIYQVNKEHPTGTCAVLVTGSNRSLCANLAAAQKFTEDHLATEECQKAISKAKFFYSSGFFLAVSPASMMQLAKHAHENNLTFAFNFSAPFVSKFFKDPLDKLLPYVDVFFGNIDEAAEFAKDYNFKGTKAEEIALEIAQLPKLTDRRRVVVITQAKDPVVLVENGEVNLTQVAPLSPELIVDTNGAGDAFTGGFLAQLILGKPYKECVDCGIYAARHVIQHSGCTFTGKSEYKYKYNNVD</sequence>
<dbReference type="GO" id="GO:0004001">
    <property type="term" value="F:adenosine kinase activity"/>
    <property type="evidence" value="ECO:0007669"/>
    <property type="project" value="UniProtKB-UniRule"/>
</dbReference>
<comment type="subcellular location">
    <subcellularLocation>
        <location evidence="13">Nucleus</location>
    </subcellularLocation>
</comment>
<dbReference type="InterPro" id="IPR011611">
    <property type="entry name" value="PfkB_dom"/>
</dbReference>
<dbReference type="AlphaFoldDB" id="A0A9P0FVI8"/>
<evidence type="ECO:0000256" key="8">
    <source>
        <dbReference type="ARBA" id="ARBA00022840"/>
    </source>
</evidence>
<dbReference type="Gene3D" id="3.30.1110.10">
    <property type="match status" value="1"/>
</dbReference>
<keyword evidence="6 13" id="KW-0547">Nucleotide-binding</keyword>